<reference evidence="5" key="1">
    <citation type="journal article" date="2019" name="Int. J. Syst. Evol. Microbiol.">
        <title>The Global Catalogue of Microorganisms (GCM) 10K type strain sequencing project: providing services to taxonomists for standard genome sequencing and annotation.</title>
        <authorList>
            <consortium name="The Broad Institute Genomics Platform"/>
            <consortium name="The Broad Institute Genome Sequencing Center for Infectious Disease"/>
            <person name="Wu L."/>
            <person name="Ma J."/>
        </authorList>
    </citation>
    <scope>NUCLEOTIDE SEQUENCE [LARGE SCALE GENOMIC DNA]</scope>
    <source>
        <strain evidence="5">CGMCC 4.1469</strain>
    </source>
</reference>
<evidence type="ECO:0000313" key="4">
    <source>
        <dbReference type="EMBL" id="MFC5457689.1"/>
    </source>
</evidence>
<feature type="signal peptide" evidence="2">
    <location>
        <begin position="1"/>
        <end position="21"/>
    </location>
</feature>
<evidence type="ECO:0000313" key="5">
    <source>
        <dbReference type="Proteomes" id="UP001596052"/>
    </source>
</evidence>
<keyword evidence="5" id="KW-1185">Reference proteome</keyword>
<dbReference type="Gene3D" id="2.60.120.260">
    <property type="entry name" value="Galactose-binding domain-like"/>
    <property type="match status" value="1"/>
</dbReference>
<dbReference type="EMBL" id="JBHSMQ010000012">
    <property type="protein sequence ID" value="MFC5457689.1"/>
    <property type="molecule type" value="Genomic_DNA"/>
</dbReference>
<comment type="caution">
    <text evidence="4">The sequence shown here is derived from an EMBL/GenBank/DDBJ whole genome shotgun (WGS) entry which is preliminary data.</text>
</comment>
<feature type="domain" description="CBM-cenC" evidence="3">
    <location>
        <begin position="32"/>
        <end position="146"/>
    </location>
</feature>
<sequence>MNTAAKLIVCAAAFGTLFALAAAQQPTVVKTNLLSNPSFENGLEGWTLSAYEKRGTVAVDTVEKHDGKSSIRIENPAGDDSFLQQTVTVKPRTRYRLTGYIKTRDVVVKGTGATLSLAGGYEHTEAFSGKQNWKKVSFEFDTGAQDSIKVGPRLGHHSSMAMGTAWFDELQLIELGPSRKR</sequence>
<evidence type="ECO:0000256" key="1">
    <source>
        <dbReference type="ARBA" id="ARBA00022801"/>
    </source>
</evidence>
<dbReference type="InterPro" id="IPR008979">
    <property type="entry name" value="Galactose-bd-like_sf"/>
</dbReference>
<dbReference type="RefSeq" id="WP_377171272.1">
    <property type="nucleotide sequence ID" value="NZ_JBHSMQ010000012.1"/>
</dbReference>
<proteinExistence type="predicted"/>
<feature type="chain" id="PRO_5045614058" evidence="2">
    <location>
        <begin position="22"/>
        <end position="181"/>
    </location>
</feature>
<evidence type="ECO:0000256" key="2">
    <source>
        <dbReference type="SAM" id="SignalP"/>
    </source>
</evidence>
<accession>A0ABW0KWB2</accession>
<dbReference type="Proteomes" id="UP001596052">
    <property type="component" value="Unassembled WGS sequence"/>
</dbReference>
<keyword evidence="1" id="KW-0378">Hydrolase</keyword>
<keyword evidence="2" id="KW-0732">Signal</keyword>
<name>A0ABW0KWB2_9BACT</name>
<gene>
    <name evidence="4" type="ORF">ACFQDI_22665</name>
</gene>
<organism evidence="4 5">
    <name type="scientific">Prosthecobacter fluviatilis</name>
    <dbReference type="NCBI Taxonomy" id="445931"/>
    <lineage>
        <taxon>Bacteria</taxon>
        <taxon>Pseudomonadati</taxon>
        <taxon>Verrucomicrobiota</taxon>
        <taxon>Verrucomicrobiia</taxon>
        <taxon>Verrucomicrobiales</taxon>
        <taxon>Verrucomicrobiaceae</taxon>
        <taxon>Prosthecobacter</taxon>
    </lineage>
</organism>
<dbReference type="SUPFAM" id="SSF49785">
    <property type="entry name" value="Galactose-binding domain-like"/>
    <property type="match status" value="1"/>
</dbReference>
<evidence type="ECO:0000259" key="3">
    <source>
        <dbReference type="Pfam" id="PF02018"/>
    </source>
</evidence>
<dbReference type="InterPro" id="IPR003305">
    <property type="entry name" value="CenC_carb-bd"/>
</dbReference>
<dbReference type="Pfam" id="PF02018">
    <property type="entry name" value="CBM_4_9"/>
    <property type="match status" value="1"/>
</dbReference>
<protein>
    <submittedName>
        <fullName evidence="4">Carbohydrate binding domain-containing protein</fullName>
    </submittedName>
</protein>